<name>A0A518B5Y2_9BACT</name>
<keyword evidence="3 4" id="KW-0408">Iron</keyword>
<dbReference type="GO" id="GO:0020037">
    <property type="term" value="F:heme binding"/>
    <property type="evidence" value="ECO:0007669"/>
    <property type="project" value="InterPro"/>
</dbReference>
<dbReference type="Gene3D" id="1.25.10.10">
    <property type="entry name" value="Leucine-rich Repeat Variant"/>
    <property type="match status" value="2"/>
</dbReference>
<evidence type="ECO:0000256" key="4">
    <source>
        <dbReference type="PROSITE-ProRule" id="PRU00433"/>
    </source>
</evidence>
<sequence>MSTPRSLSLGSHSAWLLLVSLTLPLGIAGCGGRPAPTPPSAEAPKNAPEATGESDVVEVVAQETMPEETDSKEPAKPDERFANDVVRDYADAFKGRGAVSDMTIEPKSPEETHESFTLMDGLAVDVAAHEPDVRQPVFLNFDERGRMWVMQYLQYPFPEGLKITSYDKHLRAQFDRVPSPPPNHTPGADKITIHEDTDGDGIYDDHKTFVDGLNIATSMARGRGGVWVLNPPYLLFYPDKNNDDVPDGDPEVHLAGFGLEDTHAVANSLRWGPDGWLYGAQGSTVWATVKRPGIDDEGVHFKGQAIWRYDPATKRFEVFAEGGGNTFCVEFDAKGRCFSGHNGGNTRGFHYVQGGYYRKSWGKHGPLTNPNAFGFFEAMKHAPAERFSHTIVVYEGDSLPEAYRNTIIAPVPLHHYVAVSNRDGLGSTFQTKDFGHLVESKDQWFRPVDIKAGPDGAVYLADWYDTRLTHVDPRDTWDRARGRIYRIRDAKKKAYPKVDLGSKSSEELVRTLSHPNKWHRQTALRLLGDRKDQSVIPSLKKLMAGDDDQAALEALWALYQIGAFDEALALEGLKHRDPHVRRWTIRLLGDDNTTTSSHEKRLVTIAETEKDPEVLSQLASTAKRLPSSIALPIIETMLSRDELAKDPHLPLLLWWALEEKASTDREGVIALLQDPARWQQPLIREQVIGRLGQRYAAERSMSGLETCARLLALAPDNKSSERIINGMEEGLAGNRITETPSSLDEALAKRWQQGTPSLNLIRLRCRLGSEDAIDAAVKILKDGKAPLANRLSLLDLFAEQREPKVVPILLELLESEKSSKLRQSVLTSLRRYQDPRIPGRLVELVATKEGAPRDEALSILVSRPEWGKELIAAVETGSVKPSSVAVSHLLQLKGFGDSSIDEAVTKHWGKLTPSSEEKNARVKEVRTLLAKAIDKGDRTSGRHLFKENCAKCHTLFQDRGQVGPNLTGYERGNFDFMIPAVIDPSLAIREEFTSYKVVTSDGQVLAGVVVEDTPASITLSTPEGTRVVLPREDIDEIAASSVSIMPEGLLDKMSDQQILDLFAYLQGTEPVRN</sequence>
<dbReference type="SUPFAM" id="SSF50952">
    <property type="entry name" value="Soluble quinoprotein glucose dehydrogenase"/>
    <property type="match status" value="1"/>
</dbReference>
<dbReference type="PROSITE" id="PS51257">
    <property type="entry name" value="PROKAR_LIPOPROTEIN"/>
    <property type="match status" value="1"/>
</dbReference>
<dbReference type="Pfam" id="PF23500">
    <property type="entry name" value="DUF7133"/>
    <property type="match status" value="1"/>
</dbReference>
<dbReference type="Gene3D" id="2.120.10.30">
    <property type="entry name" value="TolB, C-terminal domain"/>
    <property type="match status" value="1"/>
</dbReference>
<dbReference type="Proteomes" id="UP000317093">
    <property type="component" value="Chromosome"/>
</dbReference>
<protein>
    <submittedName>
        <fullName evidence="7">Cytochrome c</fullName>
    </submittedName>
</protein>
<feature type="domain" description="Cytochrome c" evidence="6">
    <location>
        <begin position="936"/>
        <end position="1069"/>
    </location>
</feature>
<keyword evidence="2 4" id="KW-0479">Metal-binding</keyword>
<dbReference type="PANTHER" id="PTHR33546">
    <property type="entry name" value="LARGE, MULTIFUNCTIONAL SECRETED PROTEIN-RELATED"/>
    <property type="match status" value="1"/>
</dbReference>
<dbReference type="Gene3D" id="1.10.760.10">
    <property type="entry name" value="Cytochrome c-like domain"/>
    <property type="match status" value="1"/>
</dbReference>
<dbReference type="InterPro" id="IPR011042">
    <property type="entry name" value="6-blade_b-propeller_TolB-like"/>
</dbReference>
<dbReference type="AlphaFoldDB" id="A0A518B5Y2"/>
<dbReference type="InterPro" id="IPR013428">
    <property type="entry name" value="Membrane-bound_put_N"/>
</dbReference>
<dbReference type="InterPro" id="IPR011989">
    <property type="entry name" value="ARM-like"/>
</dbReference>
<dbReference type="InterPro" id="IPR055557">
    <property type="entry name" value="DUF7133"/>
</dbReference>
<evidence type="ECO:0000256" key="3">
    <source>
        <dbReference type="ARBA" id="ARBA00023004"/>
    </source>
</evidence>
<evidence type="ECO:0000256" key="2">
    <source>
        <dbReference type="ARBA" id="ARBA00022723"/>
    </source>
</evidence>
<accession>A0A518B5Y2</accession>
<gene>
    <name evidence="7" type="ORF">Pan216_32420</name>
</gene>
<evidence type="ECO:0000313" key="8">
    <source>
        <dbReference type="Proteomes" id="UP000317093"/>
    </source>
</evidence>
<dbReference type="NCBIfam" id="TIGR02604">
    <property type="entry name" value="Piru_Ver_Nterm"/>
    <property type="match status" value="1"/>
</dbReference>
<dbReference type="InterPro" id="IPR011041">
    <property type="entry name" value="Quinoprot_gluc/sorb_DH_b-prop"/>
</dbReference>
<dbReference type="GO" id="GO:0046872">
    <property type="term" value="F:metal ion binding"/>
    <property type="evidence" value="ECO:0007669"/>
    <property type="project" value="UniProtKB-KW"/>
</dbReference>
<dbReference type="NCBIfam" id="TIGR02603">
    <property type="entry name" value="CxxCH_TIGR02603"/>
    <property type="match status" value="1"/>
</dbReference>
<dbReference type="InterPro" id="IPR036909">
    <property type="entry name" value="Cyt_c-like_dom_sf"/>
</dbReference>
<reference evidence="7 8" key="1">
    <citation type="submission" date="2019-02" db="EMBL/GenBank/DDBJ databases">
        <title>Deep-cultivation of Planctomycetes and their phenomic and genomic characterization uncovers novel biology.</title>
        <authorList>
            <person name="Wiegand S."/>
            <person name="Jogler M."/>
            <person name="Boedeker C."/>
            <person name="Pinto D."/>
            <person name="Vollmers J."/>
            <person name="Rivas-Marin E."/>
            <person name="Kohn T."/>
            <person name="Peeters S.H."/>
            <person name="Heuer A."/>
            <person name="Rast P."/>
            <person name="Oberbeckmann S."/>
            <person name="Bunk B."/>
            <person name="Jeske O."/>
            <person name="Meyerdierks A."/>
            <person name="Storesund J.E."/>
            <person name="Kallscheuer N."/>
            <person name="Luecker S."/>
            <person name="Lage O.M."/>
            <person name="Pohl T."/>
            <person name="Merkel B.J."/>
            <person name="Hornburger P."/>
            <person name="Mueller R.-W."/>
            <person name="Bruemmer F."/>
            <person name="Labrenz M."/>
            <person name="Spormann A.M."/>
            <person name="Op den Camp H."/>
            <person name="Overmann J."/>
            <person name="Amann R."/>
            <person name="Jetten M.S.M."/>
            <person name="Mascher T."/>
            <person name="Medema M.H."/>
            <person name="Devos D.P."/>
            <person name="Kaster A.-K."/>
            <person name="Ovreas L."/>
            <person name="Rohde M."/>
            <person name="Galperin M.Y."/>
            <person name="Jogler C."/>
        </authorList>
    </citation>
    <scope>NUCLEOTIDE SEQUENCE [LARGE SCALE GENOMIC DNA]</scope>
    <source>
        <strain evidence="7 8">Pan216</strain>
    </source>
</reference>
<evidence type="ECO:0000313" key="7">
    <source>
        <dbReference type="EMBL" id="QDU62375.1"/>
    </source>
</evidence>
<dbReference type="PROSITE" id="PS51007">
    <property type="entry name" value="CYTC"/>
    <property type="match status" value="1"/>
</dbReference>
<keyword evidence="1 4" id="KW-0349">Heme</keyword>
<dbReference type="PANTHER" id="PTHR33546:SF1">
    <property type="entry name" value="LARGE, MULTIFUNCTIONAL SECRETED PROTEIN"/>
    <property type="match status" value="1"/>
</dbReference>
<keyword evidence="8" id="KW-1185">Reference proteome</keyword>
<proteinExistence type="predicted"/>
<organism evidence="7 8">
    <name type="scientific">Kolteria novifilia</name>
    <dbReference type="NCBI Taxonomy" id="2527975"/>
    <lineage>
        <taxon>Bacteria</taxon>
        <taxon>Pseudomonadati</taxon>
        <taxon>Planctomycetota</taxon>
        <taxon>Planctomycetia</taxon>
        <taxon>Kolteriales</taxon>
        <taxon>Kolteriaceae</taxon>
        <taxon>Kolteria</taxon>
    </lineage>
</organism>
<dbReference type="Pfam" id="PF13646">
    <property type="entry name" value="HEAT_2"/>
    <property type="match status" value="1"/>
</dbReference>
<feature type="region of interest" description="Disordered" evidence="5">
    <location>
        <begin position="29"/>
        <end position="55"/>
    </location>
</feature>
<evidence type="ECO:0000259" key="6">
    <source>
        <dbReference type="PROSITE" id="PS51007"/>
    </source>
</evidence>
<dbReference type="EMBL" id="CP036279">
    <property type="protein sequence ID" value="QDU62375.1"/>
    <property type="molecule type" value="Genomic_DNA"/>
</dbReference>
<dbReference type="SUPFAM" id="SSF48371">
    <property type="entry name" value="ARM repeat"/>
    <property type="match status" value="1"/>
</dbReference>
<dbReference type="GO" id="GO:0009055">
    <property type="term" value="F:electron transfer activity"/>
    <property type="evidence" value="ECO:0007669"/>
    <property type="project" value="InterPro"/>
</dbReference>
<dbReference type="KEGG" id="knv:Pan216_32420"/>
<evidence type="ECO:0000256" key="5">
    <source>
        <dbReference type="SAM" id="MobiDB-lite"/>
    </source>
</evidence>
<dbReference type="RefSeq" id="WP_419192572.1">
    <property type="nucleotide sequence ID" value="NZ_CP036279.1"/>
</dbReference>
<dbReference type="InterPro" id="IPR016024">
    <property type="entry name" value="ARM-type_fold"/>
</dbReference>
<evidence type="ECO:0000256" key="1">
    <source>
        <dbReference type="ARBA" id="ARBA00022617"/>
    </source>
</evidence>
<dbReference type="InterPro" id="IPR013427">
    <property type="entry name" value="Haem-bd_dom_put"/>
</dbReference>
<dbReference type="SUPFAM" id="SSF46626">
    <property type="entry name" value="Cytochrome c"/>
    <property type="match status" value="1"/>
</dbReference>
<dbReference type="InterPro" id="IPR009056">
    <property type="entry name" value="Cyt_c-like_dom"/>
</dbReference>